<organism evidence="1">
    <name type="scientific">Anguilla anguilla</name>
    <name type="common">European freshwater eel</name>
    <name type="synonym">Muraena anguilla</name>
    <dbReference type="NCBI Taxonomy" id="7936"/>
    <lineage>
        <taxon>Eukaryota</taxon>
        <taxon>Metazoa</taxon>
        <taxon>Chordata</taxon>
        <taxon>Craniata</taxon>
        <taxon>Vertebrata</taxon>
        <taxon>Euteleostomi</taxon>
        <taxon>Actinopterygii</taxon>
        <taxon>Neopterygii</taxon>
        <taxon>Teleostei</taxon>
        <taxon>Anguilliformes</taxon>
        <taxon>Anguillidae</taxon>
        <taxon>Anguilla</taxon>
    </lineage>
</organism>
<name>A0A0E9PAT8_ANGAN</name>
<evidence type="ECO:0000313" key="1">
    <source>
        <dbReference type="EMBL" id="JAH01377.1"/>
    </source>
</evidence>
<sequence>MCSTAAFYKINVSAM</sequence>
<dbReference type="EMBL" id="GBXM01107200">
    <property type="protein sequence ID" value="JAH01377.1"/>
    <property type="molecule type" value="Transcribed_RNA"/>
</dbReference>
<accession>A0A0E9PAT8</accession>
<proteinExistence type="predicted"/>
<reference evidence="1" key="2">
    <citation type="journal article" date="2015" name="Fish Shellfish Immunol.">
        <title>Early steps in the European eel (Anguilla anguilla)-Vibrio vulnificus interaction in the gills: Role of the RtxA13 toxin.</title>
        <authorList>
            <person name="Callol A."/>
            <person name="Pajuelo D."/>
            <person name="Ebbesson L."/>
            <person name="Teles M."/>
            <person name="MacKenzie S."/>
            <person name="Amaro C."/>
        </authorList>
    </citation>
    <scope>NUCLEOTIDE SEQUENCE</scope>
</reference>
<reference evidence="1" key="1">
    <citation type="submission" date="2014-11" db="EMBL/GenBank/DDBJ databases">
        <authorList>
            <person name="Amaro Gonzalez C."/>
        </authorList>
    </citation>
    <scope>NUCLEOTIDE SEQUENCE</scope>
</reference>
<protein>
    <submittedName>
        <fullName evidence="1">Uncharacterized protein</fullName>
    </submittedName>
</protein>